<feature type="transmembrane region" description="Helical" evidence="2">
    <location>
        <begin position="104"/>
        <end position="125"/>
    </location>
</feature>
<keyword evidence="4" id="KW-1185">Reference proteome</keyword>
<feature type="region of interest" description="Disordered" evidence="1">
    <location>
        <begin position="1"/>
        <end position="49"/>
    </location>
</feature>
<feature type="transmembrane region" description="Helical" evidence="2">
    <location>
        <begin position="62"/>
        <end position="84"/>
    </location>
</feature>
<evidence type="ECO:0000256" key="1">
    <source>
        <dbReference type="SAM" id="MobiDB-lite"/>
    </source>
</evidence>
<proteinExistence type="predicted"/>
<comment type="caution">
    <text evidence="3">The sequence shown here is derived from an EMBL/GenBank/DDBJ whole genome shotgun (WGS) entry which is preliminary data.</text>
</comment>
<accession>A0A8J3IP03</accession>
<protein>
    <submittedName>
        <fullName evidence="3">Uncharacterized protein</fullName>
    </submittedName>
</protein>
<dbReference type="AlphaFoldDB" id="A0A8J3IP03"/>
<sequence length="137" mass="14973">MDDKPANASVSARQSNAEQQIDTSSTEQAASVQTSARSTDEPRQAYGTAKTENLRDSGLWRFILPTFVILCCLALLIIPLAILIPLLVTSIEPGTPSNNANLTWLWILMIIVVLGAATIAIRGFLRIFMTQAQNYSH</sequence>
<dbReference type="EMBL" id="BNJK01000001">
    <property type="protein sequence ID" value="GHO95855.1"/>
    <property type="molecule type" value="Genomic_DNA"/>
</dbReference>
<feature type="compositionally biased region" description="Polar residues" evidence="1">
    <location>
        <begin position="8"/>
        <end position="37"/>
    </location>
</feature>
<keyword evidence="2" id="KW-1133">Transmembrane helix</keyword>
<gene>
    <name evidence="3" type="ORF">KSF_059030</name>
</gene>
<reference evidence="3" key="1">
    <citation type="submission" date="2020-10" db="EMBL/GenBank/DDBJ databases">
        <title>Taxonomic study of unclassified bacteria belonging to the class Ktedonobacteria.</title>
        <authorList>
            <person name="Yabe S."/>
            <person name="Wang C.M."/>
            <person name="Zheng Y."/>
            <person name="Sakai Y."/>
            <person name="Cavaletti L."/>
            <person name="Monciardini P."/>
            <person name="Donadio S."/>
        </authorList>
    </citation>
    <scope>NUCLEOTIDE SEQUENCE</scope>
    <source>
        <strain evidence="3">ID150040</strain>
    </source>
</reference>
<evidence type="ECO:0000313" key="3">
    <source>
        <dbReference type="EMBL" id="GHO95855.1"/>
    </source>
</evidence>
<keyword evidence="2" id="KW-0472">Membrane</keyword>
<name>A0A8J3IP03_9CHLR</name>
<evidence type="ECO:0000256" key="2">
    <source>
        <dbReference type="SAM" id="Phobius"/>
    </source>
</evidence>
<dbReference type="Proteomes" id="UP000597444">
    <property type="component" value="Unassembled WGS sequence"/>
</dbReference>
<organism evidence="3 4">
    <name type="scientific">Reticulibacter mediterranei</name>
    <dbReference type="NCBI Taxonomy" id="2778369"/>
    <lineage>
        <taxon>Bacteria</taxon>
        <taxon>Bacillati</taxon>
        <taxon>Chloroflexota</taxon>
        <taxon>Ktedonobacteria</taxon>
        <taxon>Ktedonobacterales</taxon>
        <taxon>Reticulibacteraceae</taxon>
        <taxon>Reticulibacter</taxon>
    </lineage>
</organism>
<keyword evidence="2" id="KW-0812">Transmembrane</keyword>
<dbReference type="RefSeq" id="WP_220206514.1">
    <property type="nucleotide sequence ID" value="NZ_BNJK01000001.1"/>
</dbReference>
<evidence type="ECO:0000313" key="4">
    <source>
        <dbReference type="Proteomes" id="UP000597444"/>
    </source>
</evidence>